<organism evidence="5 6">
    <name type="scientific">Bradyrhizobium lablabi</name>
    <dbReference type="NCBI Taxonomy" id="722472"/>
    <lineage>
        <taxon>Bacteria</taxon>
        <taxon>Pseudomonadati</taxon>
        <taxon>Pseudomonadota</taxon>
        <taxon>Alphaproteobacteria</taxon>
        <taxon>Hyphomicrobiales</taxon>
        <taxon>Nitrobacteraceae</taxon>
        <taxon>Bradyrhizobium</taxon>
    </lineage>
</organism>
<feature type="domain" description="Leucine-binding protein" evidence="4">
    <location>
        <begin position="33"/>
        <end position="385"/>
    </location>
</feature>
<dbReference type="Proteomes" id="UP000183208">
    <property type="component" value="Unassembled WGS sequence"/>
</dbReference>
<keyword evidence="2 3" id="KW-0732">Signal</keyword>
<dbReference type="InterPro" id="IPR028081">
    <property type="entry name" value="Leu-bd"/>
</dbReference>
<name>A0A1M7G313_9BRAD</name>
<evidence type="ECO:0000256" key="1">
    <source>
        <dbReference type="ARBA" id="ARBA00010062"/>
    </source>
</evidence>
<comment type="similarity">
    <text evidence="1">Belongs to the leucine-binding protein family.</text>
</comment>
<reference evidence="5 6" key="1">
    <citation type="submission" date="2016-10" db="EMBL/GenBank/DDBJ databases">
        <authorList>
            <person name="de Groot N.N."/>
        </authorList>
    </citation>
    <scope>NUCLEOTIDE SEQUENCE [LARGE SCALE GENOMIC DNA]</scope>
    <source>
        <strain evidence="5 6">GAS522</strain>
    </source>
</reference>
<dbReference type="InterPro" id="IPR028082">
    <property type="entry name" value="Peripla_BP_I"/>
</dbReference>
<evidence type="ECO:0000256" key="3">
    <source>
        <dbReference type="SAM" id="SignalP"/>
    </source>
</evidence>
<accession>A0A1M7G313</accession>
<protein>
    <submittedName>
        <fullName evidence="5">ABC-type branched-chain amino acid transport system, substrate-binding protein</fullName>
    </submittedName>
</protein>
<dbReference type="AlphaFoldDB" id="A0A1M7G313"/>
<evidence type="ECO:0000313" key="6">
    <source>
        <dbReference type="Proteomes" id="UP000183208"/>
    </source>
</evidence>
<evidence type="ECO:0000256" key="2">
    <source>
        <dbReference type="ARBA" id="ARBA00022729"/>
    </source>
</evidence>
<gene>
    <name evidence="5" type="ORF">SAMN05444171_6405</name>
</gene>
<evidence type="ECO:0000259" key="4">
    <source>
        <dbReference type="Pfam" id="PF13458"/>
    </source>
</evidence>
<sequence length="398" mass="43267">MKLLFLGCALLFLQIGEVVASDTKPVPGVSATEIKIGNLMPYSGSASGYSLLGKVEEAYFKKINDEGGINGRKIAFISYDDAFSPPKSVEQTRKLVESDEVFAIFSSPGTASNTATMKYLNQKKVPQIFVTSGAAKFGDPTKFPWTMGWIPHYQREGVIYGKHIISQNPNAKIAILYQNDDFGWDYLAGLKEGLGERAPEMLIAQASYETSEPTISSSVITLKASGADTLVVAAISKFATQAIRTVAELAWKPTTYVSNTAATIDTTLKPAGLGNAVGIMSAAYRKDPEDPAWAKDPGMLEFFAFMDRHYPSGAKNDIAALGYASAQSLVYLLRQCGDDLTRENFMKQAASLRNVEIGLLLPGITMNTSATDFVPIDQFQMMRFNGEHWVLFGPVVSP</sequence>
<dbReference type="PANTHER" id="PTHR47235:SF1">
    <property type="entry name" value="BLR6548 PROTEIN"/>
    <property type="match status" value="1"/>
</dbReference>
<evidence type="ECO:0000313" key="5">
    <source>
        <dbReference type="EMBL" id="SEE14314.1"/>
    </source>
</evidence>
<dbReference type="CDD" id="cd06343">
    <property type="entry name" value="PBP1_ABC_ligand_binding-like"/>
    <property type="match status" value="1"/>
</dbReference>
<dbReference type="Gene3D" id="3.40.50.2300">
    <property type="match status" value="2"/>
</dbReference>
<proteinExistence type="inferred from homology"/>
<feature type="signal peptide" evidence="3">
    <location>
        <begin position="1"/>
        <end position="20"/>
    </location>
</feature>
<feature type="chain" id="PRO_5030031929" evidence="3">
    <location>
        <begin position="21"/>
        <end position="398"/>
    </location>
</feature>
<dbReference type="PANTHER" id="PTHR47235">
    <property type="entry name" value="BLR6548 PROTEIN"/>
    <property type="match status" value="1"/>
</dbReference>
<dbReference type="EMBL" id="FNTI01000001">
    <property type="protein sequence ID" value="SEE14314.1"/>
    <property type="molecule type" value="Genomic_DNA"/>
</dbReference>
<dbReference type="Pfam" id="PF13458">
    <property type="entry name" value="Peripla_BP_6"/>
    <property type="match status" value="1"/>
</dbReference>
<dbReference type="SUPFAM" id="SSF53822">
    <property type="entry name" value="Periplasmic binding protein-like I"/>
    <property type="match status" value="1"/>
</dbReference>